<reference evidence="2" key="1">
    <citation type="submission" date="2020-10" db="EMBL/GenBank/DDBJ databases">
        <title>Chromosome-scale genome assembly of the Allis shad, Alosa alosa.</title>
        <authorList>
            <person name="Margot Z."/>
            <person name="Christophe K."/>
            <person name="Cabau C."/>
            <person name="Louis A."/>
            <person name="Berthelot C."/>
            <person name="Parey E."/>
            <person name="Roest Crollius H."/>
            <person name="Montfort J."/>
            <person name="Robinson-Rechavi M."/>
            <person name="Bucao C."/>
            <person name="Bouchez O."/>
            <person name="Gislard M."/>
            <person name="Lluch J."/>
            <person name="Milhes M."/>
            <person name="Lampietro C."/>
            <person name="Lopez Roques C."/>
            <person name="Donnadieu C."/>
            <person name="Braasch I."/>
            <person name="Desvignes T."/>
            <person name="Postlethwait J."/>
            <person name="Bobe J."/>
            <person name="Guiguen Y."/>
        </authorList>
    </citation>
    <scope>NUCLEOTIDE SEQUENCE</scope>
    <source>
        <strain evidence="2">M-15738</strain>
        <tissue evidence="2">Blood</tissue>
    </source>
</reference>
<dbReference type="EMBL" id="JADWDJ010000020">
    <property type="protein sequence ID" value="KAG5264268.1"/>
    <property type="molecule type" value="Genomic_DNA"/>
</dbReference>
<gene>
    <name evidence="2" type="ORF">AALO_G00251830</name>
</gene>
<proteinExistence type="predicted"/>
<feature type="region of interest" description="Disordered" evidence="1">
    <location>
        <begin position="117"/>
        <end position="148"/>
    </location>
</feature>
<organism evidence="2 3">
    <name type="scientific">Alosa alosa</name>
    <name type="common">allis shad</name>
    <dbReference type="NCBI Taxonomy" id="278164"/>
    <lineage>
        <taxon>Eukaryota</taxon>
        <taxon>Metazoa</taxon>
        <taxon>Chordata</taxon>
        <taxon>Craniata</taxon>
        <taxon>Vertebrata</taxon>
        <taxon>Euteleostomi</taxon>
        <taxon>Actinopterygii</taxon>
        <taxon>Neopterygii</taxon>
        <taxon>Teleostei</taxon>
        <taxon>Clupei</taxon>
        <taxon>Clupeiformes</taxon>
        <taxon>Clupeoidei</taxon>
        <taxon>Clupeidae</taxon>
        <taxon>Alosa</taxon>
    </lineage>
</organism>
<sequence>MNLECRLDASLPLLEAPHSGVMEPTVILMTAAGEDLSGAAGVIPLAGAHTGAGFGEVQGLIQLPVAPGARPGAADGGLQLTGAGLGRVVPFMEPAQGPGVFTALPGNLLLQPAPLVHHQVAPPPKGKCKRRKKSPAPKRRRDPNSFHEKYRRLMAKMEEEAEMAPPGAEEGKCTQPCASYGGDAGYSLCGPGAHDQNGQGPFYGGYYDNGVSEAAATDLVCGDPQQWPAGPALPCPDTWLAVSPPPLMSGWVAVEPPGGLEAALELLFPDQPDPETERQEQLLSTYAPISDNVGRHGYPELLVGEDSKYGGDAAGLDDLTLLDWAFLTHMFPGHTPLDTRLDTHTQLWNPGNDGSYSNALHHNAWACHQNADAVYATSAADIGPIRSESLQLRVDPDVGHTMCAEVEGCSTNQLEGGAHGITISECVCVGGGHMA</sequence>
<keyword evidence="3" id="KW-1185">Reference proteome</keyword>
<feature type="compositionally biased region" description="Basic residues" evidence="1">
    <location>
        <begin position="126"/>
        <end position="141"/>
    </location>
</feature>
<comment type="caution">
    <text evidence="2">The sequence shown here is derived from an EMBL/GenBank/DDBJ whole genome shotgun (WGS) entry which is preliminary data.</text>
</comment>
<evidence type="ECO:0000256" key="1">
    <source>
        <dbReference type="SAM" id="MobiDB-lite"/>
    </source>
</evidence>
<dbReference type="AlphaFoldDB" id="A0AAV6FN15"/>
<accession>A0AAV6FN15</accession>
<evidence type="ECO:0000313" key="3">
    <source>
        <dbReference type="Proteomes" id="UP000823561"/>
    </source>
</evidence>
<evidence type="ECO:0000313" key="2">
    <source>
        <dbReference type="EMBL" id="KAG5264268.1"/>
    </source>
</evidence>
<name>A0AAV6FN15_9TELE</name>
<protein>
    <submittedName>
        <fullName evidence="2">Uncharacterized protein</fullName>
    </submittedName>
</protein>
<dbReference type="Proteomes" id="UP000823561">
    <property type="component" value="Chromosome 20"/>
</dbReference>